<accession>A0A1B1ALP9</accession>
<feature type="domain" description="DUF5655" evidence="1">
    <location>
        <begin position="99"/>
        <end position="199"/>
    </location>
</feature>
<dbReference type="InParanoid" id="A0A1B1ALP9"/>
<protein>
    <recommendedName>
        <fullName evidence="1">DUF5655 domain-containing protein</fullName>
    </recommendedName>
</protein>
<dbReference type="OrthoDB" id="7172953at2"/>
<gene>
    <name evidence="2" type="ORF">ATE48_16955</name>
</gene>
<dbReference type="Pfam" id="PF14117">
    <property type="entry name" value="DUF4287"/>
    <property type="match status" value="1"/>
</dbReference>
<sequence>MGVSGGKAKKAAANSVLTERQQKWFASVEASLERDTGKSIVEWVKIAKKCPETAPRKRAQWFRDKYGLGVNRIAHIVSVAFPGGPSWDEPDALLDQLWKEKDGRAIYEAVVKLVRKEFPEAVIGPRKTFVSFSRKVQFAGILPSKVGKAEIGLPLPVSASKRLEPMKRRPWAEKHSGLLVLYSPKDVDAEVKRLLTLAWAKGA</sequence>
<dbReference type="Proteomes" id="UP000092498">
    <property type="component" value="Chromosome"/>
</dbReference>
<dbReference type="KEGG" id="cbot:ATE48_16955"/>
<dbReference type="InterPro" id="IPR043714">
    <property type="entry name" value="DUF5655"/>
</dbReference>
<dbReference type="InterPro" id="IPR025629">
    <property type="entry name" value="DUF4287"/>
</dbReference>
<evidence type="ECO:0000313" key="2">
    <source>
        <dbReference type="EMBL" id="ANP47477.1"/>
    </source>
</evidence>
<organism evidence="2 3">
    <name type="scientific">Candidatus Viadribacter manganicus</name>
    <dbReference type="NCBI Taxonomy" id="1759059"/>
    <lineage>
        <taxon>Bacteria</taxon>
        <taxon>Pseudomonadati</taxon>
        <taxon>Pseudomonadota</taxon>
        <taxon>Alphaproteobacteria</taxon>
        <taxon>Hyphomonadales</taxon>
        <taxon>Hyphomonadaceae</taxon>
        <taxon>Candidatus Viadribacter</taxon>
    </lineage>
</organism>
<keyword evidence="3" id="KW-1185">Reference proteome</keyword>
<dbReference type="Pfam" id="PF18899">
    <property type="entry name" value="DUF5655"/>
    <property type="match status" value="1"/>
</dbReference>
<name>A0A1B1ALP9_9PROT</name>
<proteinExistence type="predicted"/>
<dbReference type="STRING" id="1759059.ATE48_16955"/>
<dbReference type="EMBL" id="CP013244">
    <property type="protein sequence ID" value="ANP47477.1"/>
    <property type="molecule type" value="Genomic_DNA"/>
</dbReference>
<dbReference type="AlphaFoldDB" id="A0A1B1ALP9"/>
<evidence type="ECO:0000259" key="1">
    <source>
        <dbReference type="Pfam" id="PF18899"/>
    </source>
</evidence>
<evidence type="ECO:0000313" key="3">
    <source>
        <dbReference type="Proteomes" id="UP000092498"/>
    </source>
</evidence>
<reference evidence="2 3" key="1">
    <citation type="submission" date="2015-11" db="EMBL/GenBank/DDBJ databases">
        <title>Whole-Genome Sequence of Candidatus Oderbacter manganicum from the National Park Lower Oder Valley, Germany.</title>
        <authorList>
            <person name="Braun B."/>
            <person name="Liere K."/>
            <person name="Szewzyk U."/>
        </authorList>
    </citation>
    <scope>NUCLEOTIDE SEQUENCE [LARGE SCALE GENOMIC DNA]</scope>
    <source>
        <strain evidence="2 3">OTSz_A_272</strain>
    </source>
</reference>